<evidence type="ECO:0000313" key="10">
    <source>
        <dbReference type="EMBL" id="WHY83879.1"/>
    </source>
</evidence>
<keyword evidence="5" id="KW-0547">Nucleotide-binding</keyword>
<accession>A0AA95S952</accession>
<dbReference type="InterPro" id="IPR050107">
    <property type="entry name" value="ABC_carbohydrate_import_ATPase"/>
</dbReference>
<keyword evidence="7" id="KW-1278">Translocase</keyword>
<evidence type="ECO:0000259" key="9">
    <source>
        <dbReference type="PROSITE" id="PS50893"/>
    </source>
</evidence>
<keyword evidence="3" id="KW-1003">Cell membrane</keyword>
<dbReference type="InterPro" id="IPR003593">
    <property type="entry name" value="AAA+_ATPase"/>
</dbReference>
<dbReference type="CDD" id="cd03215">
    <property type="entry name" value="ABC_Carb_Monos_II"/>
    <property type="match status" value="1"/>
</dbReference>
<dbReference type="Proteomes" id="UP001178288">
    <property type="component" value="Chromosome"/>
</dbReference>
<evidence type="ECO:0000256" key="7">
    <source>
        <dbReference type="ARBA" id="ARBA00022967"/>
    </source>
</evidence>
<dbReference type="RefSeq" id="WP_066087700.1">
    <property type="nucleotide sequence ID" value="NZ_CP126114.1"/>
</dbReference>
<organism evidence="10 11">
    <name type="scientific">Neobacillus novalis</name>
    <dbReference type="NCBI Taxonomy" id="220687"/>
    <lineage>
        <taxon>Bacteria</taxon>
        <taxon>Bacillati</taxon>
        <taxon>Bacillota</taxon>
        <taxon>Bacilli</taxon>
        <taxon>Bacillales</taxon>
        <taxon>Bacillaceae</taxon>
        <taxon>Neobacillus</taxon>
    </lineage>
</organism>
<dbReference type="InterPro" id="IPR003439">
    <property type="entry name" value="ABC_transporter-like_ATP-bd"/>
</dbReference>
<reference evidence="10" key="1">
    <citation type="submission" date="2023-05" db="EMBL/GenBank/DDBJ databases">
        <title>Comparative genomics of Bacillaceae isolates and their secondary metabolite potential.</title>
        <authorList>
            <person name="Song L."/>
            <person name="Nielsen L.J."/>
            <person name="Mohite O."/>
            <person name="Xu X."/>
            <person name="Weber T."/>
            <person name="Kovacs A.T."/>
        </authorList>
    </citation>
    <scope>NUCLEOTIDE SEQUENCE</scope>
    <source>
        <strain evidence="10">XLM17</strain>
    </source>
</reference>
<keyword evidence="4" id="KW-0677">Repeat</keyword>
<evidence type="ECO:0000256" key="2">
    <source>
        <dbReference type="ARBA" id="ARBA00022448"/>
    </source>
</evidence>
<feature type="domain" description="ABC transporter" evidence="9">
    <location>
        <begin position="240"/>
        <end position="493"/>
    </location>
</feature>
<dbReference type="EMBL" id="CP126114">
    <property type="protein sequence ID" value="WHY83879.1"/>
    <property type="molecule type" value="Genomic_DNA"/>
</dbReference>
<dbReference type="SUPFAM" id="SSF52540">
    <property type="entry name" value="P-loop containing nucleoside triphosphate hydrolases"/>
    <property type="match status" value="2"/>
</dbReference>
<evidence type="ECO:0000256" key="4">
    <source>
        <dbReference type="ARBA" id="ARBA00022737"/>
    </source>
</evidence>
<evidence type="ECO:0000313" key="11">
    <source>
        <dbReference type="Proteomes" id="UP001178288"/>
    </source>
</evidence>
<evidence type="ECO:0000256" key="1">
    <source>
        <dbReference type="ARBA" id="ARBA00004202"/>
    </source>
</evidence>
<dbReference type="InterPro" id="IPR017871">
    <property type="entry name" value="ABC_transporter-like_CS"/>
</dbReference>
<protein>
    <submittedName>
        <fullName evidence="10">Sugar ABC transporter ATP-binding protein</fullName>
    </submittedName>
</protein>
<keyword evidence="2" id="KW-0813">Transport</keyword>
<gene>
    <name evidence="10" type="ORF">QNH39_14410</name>
</gene>
<sequence length="496" mass="55357">MLIEMKNIRKSFGSNNVLKDVSFTLSGGEICALLGENGAGKSTLMNILGGVHQMDDGTIALDGNQVQFSTPAQSQEAGIAFIHQELNLINDLPIYENMFLGRELITKRGSLDLERMIRETEDVFQQMNVNLNPKTMVHDLDASYKQIVEICRAMMMKASIIIMDEPTTSLTDQEIERVFTMMRTLKDNNVGIIFISHKLNEVLQVCEKFIVLRDGQLVEEGMVSEVTTDDLARFMVGYDVRTEPLLREKRVGSEVLRVEGLTYKHTFRNIDFSIREGEILGVTGLLGDGRSELFQVIFGAEKMSSGKIFLNGKEVILKSTTQAINHGIAYLPRNRKENGIIKDMNIFENASIVTWPKFSKRGVIQTQQHEANFEKQRQALRIKMGKLTDSINSLSGGNQQKVVLAKWLSAGPKLLILDNPTQGVDVGAKEDIYDIILQLAEENIAVVVLSSEGQEIIRICDRALVMYHGVIQGEVAGEEMNLQNIMSLATGGQLTR</sequence>
<dbReference type="CDD" id="cd03216">
    <property type="entry name" value="ABC_Carb_Monos_I"/>
    <property type="match status" value="1"/>
</dbReference>
<evidence type="ECO:0000256" key="5">
    <source>
        <dbReference type="ARBA" id="ARBA00022741"/>
    </source>
</evidence>
<dbReference type="PROSITE" id="PS00211">
    <property type="entry name" value="ABC_TRANSPORTER_1"/>
    <property type="match status" value="1"/>
</dbReference>
<dbReference type="Pfam" id="PF00005">
    <property type="entry name" value="ABC_tran"/>
    <property type="match status" value="2"/>
</dbReference>
<comment type="subcellular location">
    <subcellularLocation>
        <location evidence="1">Cell membrane</location>
        <topology evidence="1">Peripheral membrane protein</topology>
    </subcellularLocation>
</comment>
<dbReference type="FunFam" id="3.40.50.300:FF:000127">
    <property type="entry name" value="Ribose import ATP-binding protein RbsA"/>
    <property type="match status" value="1"/>
</dbReference>
<dbReference type="SMART" id="SM00382">
    <property type="entry name" value="AAA"/>
    <property type="match status" value="2"/>
</dbReference>
<evidence type="ECO:0000256" key="3">
    <source>
        <dbReference type="ARBA" id="ARBA00022475"/>
    </source>
</evidence>
<evidence type="ECO:0000256" key="6">
    <source>
        <dbReference type="ARBA" id="ARBA00022840"/>
    </source>
</evidence>
<keyword evidence="8" id="KW-0472">Membrane</keyword>
<dbReference type="InterPro" id="IPR027417">
    <property type="entry name" value="P-loop_NTPase"/>
</dbReference>
<dbReference type="KEGG" id="nnv:QNH39_14410"/>
<dbReference type="GO" id="GO:0016887">
    <property type="term" value="F:ATP hydrolysis activity"/>
    <property type="evidence" value="ECO:0007669"/>
    <property type="project" value="InterPro"/>
</dbReference>
<evidence type="ECO:0000256" key="8">
    <source>
        <dbReference type="ARBA" id="ARBA00023136"/>
    </source>
</evidence>
<dbReference type="Gene3D" id="3.40.50.300">
    <property type="entry name" value="P-loop containing nucleotide triphosphate hydrolases"/>
    <property type="match status" value="2"/>
</dbReference>
<dbReference type="PANTHER" id="PTHR43790:SF9">
    <property type="entry name" value="GALACTOFURANOSE TRANSPORTER ATP-BINDING PROTEIN YTFR"/>
    <property type="match status" value="1"/>
</dbReference>
<feature type="domain" description="ABC transporter" evidence="9">
    <location>
        <begin position="3"/>
        <end position="239"/>
    </location>
</feature>
<dbReference type="GO" id="GO:0005524">
    <property type="term" value="F:ATP binding"/>
    <property type="evidence" value="ECO:0007669"/>
    <property type="project" value="UniProtKB-KW"/>
</dbReference>
<dbReference type="PROSITE" id="PS50893">
    <property type="entry name" value="ABC_TRANSPORTER_2"/>
    <property type="match status" value="2"/>
</dbReference>
<keyword evidence="6 10" id="KW-0067">ATP-binding</keyword>
<dbReference type="GO" id="GO:0005886">
    <property type="term" value="C:plasma membrane"/>
    <property type="evidence" value="ECO:0007669"/>
    <property type="project" value="UniProtKB-SubCell"/>
</dbReference>
<dbReference type="PANTHER" id="PTHR43790">
    <property type="entry name" value="CARBOHYDRATE TRANSPORT ATP-BINDING PROTEIN MG119-RELATED"/>
    <property type="match status" value="1"/>
</dbReference>
<proteinExistence type="predicted"/>
<dbReference type="AlphaFoldDB" id="A0AA95S952"/>
<keyword evidence="11" id="KW-1185">Reference proteome</keyword>
<name>A0AA95S952_9BACI</name>